<proteinExistence type="predicted"/>
<organism evidence="2 3">
    <name type="scientific">Mycobacterium phage VohminGhazi</name>
    <dbReference type="NCBI Taxonomy" id="1542912"/>
    <lineage>
        <taxon>Viruses</taxon>
        <taxon>Duplodnaviria</taxon>
        <taxon>Heunggongvirae</taxon>
        <taxon>Uroviricota</taxon>
        <taxon>Caudoviricetes</taxon>
        <taxon>Gladiatorvirus</taxon>
        <taxon>Gladiatorvirus ericB</taxon>
    </lineage>
</organism>
<protein>
    <submittedName>
        <fullName evidence="2">Minor tail subunit</fullName>
    </submittedName>
</protein>
<gene>
    <name evidence="2" type="ORF">PBI_VOHMINGHAZI_34</name>
</gene>
<evidence type="ECO:0000313" key="2">
    <source>
        <dbReference type="EMBL" id="AIS73607.1"/>
    </source>
</evidence>
<feature type="compositionally biased region" description="Gly residues" evidence="1">
    <location>
        <begin position="427"/>
        <end position="446"/>
    </location>
</feature>
<accession>A0A097BXD3</accession>
<dbReference type="RefSeq" id="YP_009224156.1">
    <property type="nucleotide sequence ID" value="NC_029077.1"/>
</dbReference>
<dbReference type="GeneID" id="26795302"/>
<dbReference type="KEGG" id="vg:26795302"/>
<reference evidence="2 3" key="1">
    <citation type="submission" date="2014-08" db="EMBL/GenBank/DDBJ databases">
        <authorList>
            <person name="Baker A.R."/>
            <person name="Burr A.R."/>
            <person name="Dasin A.T."/>
            <person name="Garcia J.E."/>
            <person name="Guerrero B.J."/>
            <person name="Jones M.I."/>
            <person name="Kim J.T."/>
            <person name="Rockwood T.C."/>
            <person name="Shen A.C.Y."/>
            <person name="Stoddart K.E."/>
            <person name="Truong Q.M."/>
            <person name="Villegas R.L."/>
            <person name="Walker J.M."/>
            <person name="Bhuiyan S."/>
            <person name="Benjamin R.C."/>
            <person name="Hughes L.E."/>
            <person name="Hale R.H."/>
            <person name="Visi D.H."/>
            <person name="Allen M.S."/>
            <person name="Anders K.R."/>
            <person name="Braun M.A."/>
            <person name="Delesalle V.A."/>
            <person name="Ware V.C."/>
            <person name="Bradley K.W."/>
            <person name="Barker L.P."/>
            <person name="Asai D.J."/>
            <person name="Bowman C.A."/>
            <person name="Russell D.A."/>
            <person name="Pope W.H."/>
            <person name="Jacobs-Sera D."/>
            <person name="Hendrix R.W."/>
            <person name="Hatfull G.F."/>
        </authorList>
    </citation>
    <scope>NUCLEOTIDE SEQUENCE [LARGE SCALE GENOMIC DNA]</scope>
</reference>
<feature type="compositionally biased region" description="Gly residues" evidence="1">
    <location>
        <begin position="406"/>
        <end position="415"/>
    </location>
</feature>
<name>A0A097BXD3_9CAUD</name>
<feature type="compositionally biased region" description="Gly residues" evidence="1">
    <location>
        <begin position="386"/>
        <end position="397"/>
    </location>
</feature>
<evidence type="ECO:0000313" key="3">
    <source>
        <dbReference type="Proteomes" id="UP000029887"/>
    </source>
</evidence>
<feature type="region of interest" description="Disordered" evidence="1">
    <location>
        <begin position="343"/>
        <end position="465"/>
    </location>
</feature>
<dbReference type="EMBL" id="KM401838">
    <property type="protein sequence ID" value="AIS73607.1"/>
    <property type="molecule type" value="Genomic_DNA"/>
</dbReference>
<sequence>MTYPTDPLHAIGADGAFEIGGGDFGFGQNYTEDLVKGLFHVPLATPLNAVEVLTQQLSRLPLDVLKTFKNMIPGTIDDDFIDIATSVGTIIANLASLPIGLLSGDFDAWVTNTFNVVKTELKQILEILGGLIVTPINDAVQAVKDWWNAITGKTQHLNSSGKLDAANLVGQVSKGAVEGLENLVEDVSDGFKSIWNGWFGNNGGTGSAAEVKQTMEAIKNAVAGGYTIYTFTTSDPAWVLPPDASFATGIVIGGAGRGDTGGFGQGNQIGGLGGSSGGYLAQDLNLAGLTPGVSTLAITVGAGATTAGADGQRSSIVASTGTLLQSIPNVNGISDLRGYIGTTSAPGRGGKGGDANTSAGTVTPAENGESTNAVGGIGGTSTASPGTGGRGGDGGNGDVASPVKFGGAGGGGGGSRINTSGLQSSTGGRGGDGGYPGGGSGGGGAVSGPSTSASLVPGQAGTAPPGLVVLLIK</sequence>
<dbReference type="OrthoDB" id="4431at10239"/>
<dbReference type="Proteomes" id="UP000029887">
    <property type="component" value="Segment"/>
</dbReference>
<evidence type="ECO:0000256" key="1">
    <source>
        <dbReference type="SAM" id="MobiDB-lite"/>
    </source>
</evidence>